<dbReference type="InterPro" id="IPR050789">
    <property type="entry name" value="Diverse_Enzym_Activities"/>
</dbReference>
<organism evidence="3 4">
    <name type="scientific">Paenisporosarcina quisquiliarum</name>
    <dbReference type="NCBI Taxonomy" id="365346"/>
    <lineage>
        <taxon>Bacteria</taxon>
        <taxon>Bacillati</taxon>
        <taxon>Bacillota</taxon>
        <taxon>Bacilli</taxon>
        <taxon>Bacillales</taxon>
        <taxon>Caryophanaceae</taxon>
        <taxon>Paenisporosarcina</taxon>
    </lineage>
</organism>
<reference evidence="3" key="1">
    <citation type="submission" date="2022-05" db="EMBL/GenBank/DDBJ databases">
        <authorList>
            <person name="Colautti A."/>
            <person name="Iacumin L."/>
        </authorList>
    </citation>
    <scope>NUCLEOTIDE SEQUENCE</scope>
    <source>
        <strain evidence="3">SK 55</strain>
    </source>
</reference>
<evidence type="ECO:0000313" key="4">
    <source>
        <dbReference type="Proteomes" id="UP001152173"/>
    </source>
</evidence>
<evidence type="ECO:0000313" key="3">
    <source>
        <dbReference type="EMBL" id="MCZ8537359.1"/>
    </source>
</evidence>
<dbReference type="Pfam" id="PF00144">
    <property type="entry name" value="Beta-lactamase"/>
    <property type="match status" value="1"/>
</dbReference>
<keyword evidence="1" id="KW-0378">Hydrolase</keyword>
<dbReference type="EMBL" id="JAMKBJ010000006">
    <property type="protein sequence ID" value="MCZ8537359.1"/>
    <property type="molecule type" value="Genomic_DNA"/>
</dbReference>
<sequence length="350" mass="39905">MKEKVRTFLQQEIDKQVTPGAVIRIKHNGRVIVDEALGMNSLQEDGVAMTKEHIFDMASLTKVMATLPAMLQLLDAGEIHLHDKVASFLPGFARHEKEFMTLKQLLTHSSGLIAHRHYFAQKYTTTEVLQDIFEEKLSYAPDSDVIYSDLGYILLMAVIEKVTDQPIQDYVQHYIFKPLGMNNTGYLPKYERHEFAPTEYLEHLQDHKYGIVHDDNTEFMGGVSGHAGLFSSMEDVSIFTTMLENEGEHNGKQIIDPRWLAKSRENFTPFSSESRGLGWQLKGTGPNPFGDLMSDKTYGHTGYTGTNFYIDPVEQLTVILLTNRVYFGRQDPIIRLRPRLHNLIVTNLPE</sequence>
<gene>
    <name evidence="3" type="ORF">M9R32_09220</name>
</gene>
<evidence type="ECO:0000259" key="2">
    <source>
        <dbReference type="Pfam" id="PF00144"/>
    </source>
</evidence>
<dbReference type="PANTHER" id="PTHR43283">
    <property type="entry name" value="BETA-LACTAMASE-RELATED"/>
    <property type="match status" value="1"/>
</dbReference>
<dbReference type="InterPro" id="IPR001466">
    <property type="entry name" value="Beta-lactam-related"/>
</dbReference>
<comment type="caution">
    <text evidence="3">The sequence shown here is derived from an EMBL/GenBank/DDBJ whole genome shotgun (WGS) entry which is preliminary data.</text>
</comment>
<feature type="domain" description="Beta-lactamase-related" evidence="2">
    <location>
        <begin position="6"/>
        <end position="330"/>
    </location>
</feature>
<accession>A0A9X3RDQ7</accession>
<evidence type="ECO:0000256" key="1">
    <source>
        <dbReference type="ARBA" id="ARBA00022801"/>
    </source>
</evidence>
<dbReference type="InterPro" id="IPR012338">
    <property type="entry name" value="Beta-lactam/transpept-like"/>
</dbReference>
<name>A0A9X3RDQ7_9BACL</name>
<proteinExistence type="predicted"/>
<dbReference type="Gene3D" id="3.40.710.10">
    <property type="entry name" value="DD-peptidase/beta-lactamase superfamily"/>
    <property type="match status" value="1"/>
</dbReference>
<dbReference type="AlphaFoldDB" id="A0A9X3RDQ7"/>
<dbReference type="SUPFAM" id="SSF56601">
    <property type="entry name" value="beta-lactamase/transpeptidase-like"/>
    <property type="match status" value="1"/>
</dbReference>
<dbReference type="PANTHER" id="PTHR43283:SF11">
    <property type="entry name" value="BETA-LACTAMASE-RELATED DOMAIN-CONTAINING PROTEIN"/>
    <property type="match status" value="1"/>
</dbReference>
<keyword evidence="4" id="KW-1185">Reference proteome</keyword>
<dbReference type="GO" id="GO:0016787">
    <property type="term" value="F:hydrolase activity"/>
    <property type="evidence" value="ECO:0007669"/>
    <property type="project" value="UniProtKB-KW"/>
</dbReference>
<dbReference type="RefSeq" id="WP_269926450.1">
    <property type="nucleotide sequence ID" value="NZ_JAMKBJ010000006.1"/>
</dbReference>
<protein>
    <submittedName>
        <fullName evidence="3">Beta-lactamase family protein</fullName>
    </submittedName>
</protein>
<dbReference type="Proteomes" id="UP001152173">
    <property type="component" value="Unassembled WGS sequence"/>
</dbReference>